<dbReference type="GO" id="GO:0003723">
    <property type="term" value="F:RNA binding"/>
    <property type="evidence" value="ECO:0007669"/>
    <property type="project" value="InterPro"/>
</dbReference>
<name>A0A976N290_9VIRU</name>
<dbReference type="GO" id="GO:0004519">
    <property type="term" value="F:endonuclease activity"/>
    <property type="evidence" value="ECO:0007669"/>
    <property type="project" value="UniProtKB-KW"/>
</dbReference>
<evidence type="ECO:0000313" key="21">
    <source>
        <dbReference type="EMBL" id="UPW41440.1"/>
    </source>
</evidence>
<keyword evidence="10" id="KW-0479">Metal-binding</keyword>
<dbReference type="GO" id="GO:0046872">
    <property type="term" value="F:metal ion binding"/>
    <property type="evidence" value="ECO:0007669"/>
    <property type="project" value="UniProtKB-KW"/>
</dbReference>
<keyword evidence="6" id="KW-0808">Transferase</keyword>
<feature type="domain" description="CRESS-DNA virus Rep endonuclease" evidence="20">
    <location>
        <begin position="4"/>
        <end position="98"/>
    </location>
</feature>
<dbReference type="Gene3D" id="3.40.1310.20">
    <property type="match status" value="1"/>
</dbReference>
<keyword evidence="12" id="KW-0255">Endonuclease</keyword>
<evidence type="ECO:0000256" key="8">
    <source>
        <dbReference type="ARBA" id="ARBA00022705"/>
    </source>
</evidence>
<proteinExistence type="inferred from homology"/>
<comment type="similarity">
    <text evidence="3">Belongs to the nanoviruses/circoviruses replication-associated protein family.</text>
</comment>
<evidence type="ECO:0000256" key="16">
    <source>
        <dbReference type="ARBA" id="ARBA00023268"/>
    </source>
</evidence>
<evidence type="ECO:0000256" key="5">
    <source>
        <dbReference type="ARBA" id="ARBA00022562"/>
    </source>
</evidence>
<protein>
    <recommendedName>
        <fullName evidence="4">Replication-associated protein</fullName>
    </recommendedName>
    <alternativeName>
        <fullName evidence="17">ATP-dependent helicase Rep</fullName>
    </alternativeName>
    <alternativeName>
        <fullName evidence="18">RepP</fullName>
    </alternativeName>
</protein>
<dbReference type="SUPFAM" id="SSF52540">
    <property type="entry name" value="P-loop containing nucleoside triphosphate hydrolases"/>
    <property type="match status" value="1"/>
</dbReference>
<evidence type="ECO:0000256" key="3">
    <source>
        <dbReference type="ARBA" id="ARBA00008545"/>
    </source>
</evidence>
<organism evidence="21">
    <name type="scientific">Dipodfec virus UA23Rod_6578</name>
    <dbReference type="NCBI Taxonomy" id="2929257"/>
    <lineage>
        <taxon>Viruses</taxon>
        <taxon>Monodnaviria</taxon>
        <taxon>Shotokuvirae</taxon>
        <taxon>Cressdnaviricota</taxon>
    </lineage>
</organism>
<evidence type="ECO:0000256" key="10">
    <source>
        <dbReference type="ARBA" id="ARBA00022723"/>
    </source>
</evidence>
<dbReference type="Pfam" id="PF02407">
    <property type="entry name" value="Viral_Rep"/>
    <property type="match status" value="1"/>
</dbReference>
<evidence type="ECO:0000256" key="14">
    <source>
        <dbReference type="ARBA" id="ARBA00023124"/>
    </source>
</evidence>
<dbReference type="GO" id="GO:0003724">
    <property type="term" value="F:RNA helicase activity"/>
    <property type="evidence" value="ECO:0007669"/>
    <property type="project" value="InterPro"/>
</dbReference>
<dbReference type="InterPro" id="IPR049912">
    <property type="entry name" value="CRESS_DNA_REP"/>
</dbReference>
<keyword evidence="8" id="KW-0235">DNA replication</keyword>
<dbReference type="GO" id="GO:0042025">
    <property type="term" value="C:host cell nucleus"/>
    <property type="evidence" value="ECO:0007669"/>
    <property type="project" value="UniProtKB-SubCell"/>
</dbReference>
<evidence type="ECO:0000256" key="19">
    <source>
        <dbReference type="ARBA" id="ARBA00049360"/>
    </source>
</evidence>
<evidence type="ECO:0000256" key="11">
    <source>
        <dbReference type="ARBA" id="ARBA00022741"/>
    </source>
</evidence>
<comment type="catalytic activity">
    <reaction evidence="19">
        <text>ATP + H2O = ADP + phosphate + H(+)</text>
        <dbReference type="Rhea" id="RHEA:13065"/>
        <dbReference type="ChEBI" id="CHEBI:15377"/>
        <dbReference type="ChEBI" id="CHEBI:15378"/>
        <dbReference type="ChEBI" id="CHEBI:30616"/>
        <dbReference type="ChEBI" id="CHEBI:43474"/>
        <dbReference type="ChEBI" id="CHEBI:456216"/>
    </reaction>
</comment>
<keyword evidence="11" id="KW-0547">Nucleotide-binding</keyword>
<evidence type="ECO:0000256" key="13">
    <source>
        <dbReference type="ARBA" id="ARBA00022801"/>
    </source>
</evidence>
<accession>A0A976N290</accession>
<dbReference type="GO" id="GO:0000166">
    <property type="term" value="F:nucleotide binding"/>
    <property type="evidence" value="ECO:0007669"/>
    <property type="project" value="UniProtKB-KW"/>
</dbReference>
<evidence type="ECO:0000256" key="18">
    <source>
        <dbReference type="ARBA" id="ARBA00032243"/>
    </source>
</evidence>
<keyword evidence="16" id="KW-0511">Multifunctional enzyme</keyword>
<dbReference type="GO" id="GO:0006260">
    <property type="term" value="P:DNA replication"/>
    <property type="evidence" value="ECO:0007669"/>
    <property type="project" value="UniProtKB-KW"/>
</dbReference>
<keyword evidence="15" id="KW-0238">DNA-binding</keyword>
<evidence type="ECO:0000256" key="1">
    <source>
        <dbReference type="ARBA" id="ARBA00001936"/>
    </source>
</evidence>
<dbReference type="Pfam" id="PF00910">
    <property type="entry name" value="RNA_helicase"/>
    <property type="match status" value="1"/>
</dbReference>
<dbReference type="GO" id="GO:0016787">
    <property type="term" value="F:hydrolase activity"/>
    <property type="evidence" value="ECO:0007669"/>
    <property type="project" value="UniProtKB-KW"/>
</dbReference>
<evidence type="ECO:0000256" key="7">
    <source>
        <dbReference type="ARBA" id="ARBA00022695"/>
    </source>
</evidence>
<evidence type="ECO:0000256" key="4">
    <source>
        <dbReference type="ARBA" id="ARBA00014531"/>
    </source>
</evidence>
<evidence type="ECO:0000256" key="15">
    <source>
        <dbReference type="ARBA" id="ARBA00023125"/>
    </source>
</evidence>
<keyword evidence="14" id="KW-0190">Covalent protein-DNA linkage</keyword>
<dbReference type="InterPro" id="IPR000605">
    <property type="entry name" value="Helicase_SF3_ssDNA/RNA_vir"/>
</dbReference>
<reference evidence="21" key="1">
    <citation type="submission" date="2022-02" db="EMBL/GenBank/DDBJ databases">
        <title>Towards deciphering the DNA virus diversity associated with rodent species in the families Cricetidae and Heteromyidae.</title>
        <authorList>
            <person name="Lund M."/>
            <person name="Larsen B.B."/>
            <person name="Gryseels S."/>
            <person name="Kraberger S."/>
            <person name="Rowsey D.M."/>
            <person name="Steger L."/>
            <person name="Yule K.M."/>
            <person name="Upham N.S."/>
            <person name="Worobey M."/>
            <person name="Van Doorslaer K."/>
            <person name="Varsani A."/>
        </authorList>
    </citation>
    <scope>NUCLEOTIDE SEQUENCE</scope>
    <source>
        <strain evidence="21">UA23Rod_6578</strain>
    </source>
</reference>
<sequence length="281" mass="33348">MSTTSRARAFMLTINNPTEDDESDLRKTKCMYLVYQIECGEEGTEHIQGLVYYKNARSWPKDKFPKAHIERVRSLKKSIKYCMKEDTRVRGPYEFGEKPEQGRRSDLENAAERILEGETVEEVVVDKPSAIRYFRGLQFLSEALMKDRTEKPRVEWIWGTTGAGKTRYVCDKFGDENIYIKDGTQWWNGYRQQQVILIDDFDGRWPYRDLLRLFDRKAYQGQVKGGYVKINSPYIYVTCEFPPSEFWDDNMLAQVERRIKYVTKKRLIEDSVPERARHRER</sequence>
<dbReference type="EMBL" id="OM869599">
    <property type="protein sequence ID" value="UPW41440.1"/>
    <property type="molecule type" value="Genomic_DNA"/>
</dbReference>
<evidence type="ECO:0000256" key="9">
    <source>
        <dbReference type="ARBA" id="ARBA00022722"/>
    </source>
</evidence>
<keyword evidence="9" id="KW-0540">Nuclease</keyword>
<evidence type="ECO:0000259" key="20">
    <source>
        <dbReference type="PROSITE" id="PS52020"/>
    </source>
</evidence>
<evidence type="ECO:0000256" key="2">
    <source>
        <dbReference type="ARBA" id="ARBA00004147"/>
    </source>
</evidence>
<evidence type="ECO:0000256" key="12">
    <source>
        <dbReference type="ARBA" id="ARBA00022759"/>
    </source>
</evidence>
<keyword evidence="7" id="KW-0548">Nucleotidyltransferase</keyword>
<evidence type="ECO:0000256" key="17">
    <source>
        <dbReference type="ARBA" id="ARBA00030754"/>
    </source>
</evidence>
<comment type="cofactor">
    <cofactor evidence="1">
        <name>Mn(2+)</name>
        <dbReference type="ChEBI" id="CHEBI:29035"/>
    </cofactor>
</comment>
<dbReference type="InterPro" id="IPR027417">
    <property type="entry name" value="P-loop_NTPase"/>
</dbReference>
<keyword evidence="13" id="KW-0378">Hydrolase</keyword>
<keyword evidence="5" id="KW-1048">Host nucleus</keyword>
<evidence type="ECO:0000256" key="6">
    <source>
        <dbReference type="ARBA" id="ARBA00022679"/>
    </source>
</evidence>
<dbReference type="GO" id="GO:0003677">
    <property type="term" value="F:DNA binding"/>
    <property type="evidence" value="ECO:0007669"/>
    <property type="project" value="UniProtKB-KW"/>
</dbReference>
<dbReference type="PROSITE" id="PS52020">
    <property type="entry name" value="CRESS_DNA_REP"/>
    <property type="match status" value="1"/>
</dbReference>
<dbReference type="GO" id="GO:0016779">
    <property type="term" value="F:nucleotidyltransferase activity"/>
    <property type="evidence" value="ECO:0007669"/>
    <property type="project" value="UniProtKB-KW"/>
</dbReference>
<comment type="subcellular location">
    <subcellularLocation>
        <location evidence="2">Host nucleus</location>
    </subcellularLocation>
</comment>